<dbReference type="AlphaFoldDB" id="A0A0V0ZBL3"/>
<dbReference type="OrthoDB" id="8111264at2759"/>
<proteinExistence type="predicted"/>
<organism evidence="2 3">
    <name type="scientific">Trichinella patagoniensis</name>
    <dbReference type="NCBI Taxonomy" id="990121"/>
    <lineage>
        <taxon>Eukaryota</taxon>
        <taxon>Metazoa</taxon>
        <taxon>Ecdysozoa</taxon>
        <taxon>Nematoda</taxon>
        <taxon>Enoplea</taxon>
        <taxon>Dorylaimia</taxon>
        <taxon>Trichinellida</taxon>
        <taxon>Trichinellidae</taxon>
        <taxon>Trichinella</taxon>
    </lineage>
</organism>
<accession>A0A0V0ZBL3</accession>
<keyword evidence="3" id="KW-1185">Reference proteome</keyword>
<protein>
    <recommendedName>
        <fullName evidence="1">DDE-1 domain-containing protein</fullName>
    </recommendedName>
</protein>
<dbReference type="Pfam" id="PF03184">
    <property type="entry name" value="DDE_1"/>
    <property type="match status" value="1"/>
</dbReference>
<dbReference type="InterPro" id="IPR004875">
    <property type="entry name" value="DDE_SF_endonuclease_dom"/>
</dbReference>
<sequence>MALQLNTNDYENFQEKSVVQWNFDYLTTDYLNTGLSEHILADRLKCIVYESVPLLYCVISGGCDRLQLLLVGKSKRSRPMIGVQKLPVVYDYQQKAWITGNIFP</sequence>
<gene>
    <name evidence="2" type="ORF">T12_9861</name>
</gene>
<evidence type="ECO:0000259" key="1">
    <source>
        <dbReference type="Pfam" id="PF03184"/>
    </source>
</evidence>
<dbReference type="EMBL" id="JYDQ01000251">
    <property type="protein sequence ID" value="KRY09919.1"/>
    <property type="molecule type" value="Genomic_DNA"/>
</dbReference>
<dbReference type="Proteomes" id="UP000054783">
    <property type="component" value="Unassembled WGS sequence"/>
</dbReference>
<name>A0A0V0ZBL3_9BILA</name>
<feature type="domain" description="DDE-1" evidence="1">
    <location>
        <begin position="52"/>
        <end position="103"/>
    </location>
</feature>
<evidence type="ECO:0000313" key="3">
    <source>
        <dbReference type="Proteomes" id="UP000054783"/>
    </source>
</evidence>
<reference evidence="2 3" key="1">
    <citation type="submission" date="2015-01" db="EMBL/GenBank/DDBJ databases">
        <title>Evolution of Trichinella species and genotypes.</title>
        <authorList>
            <person name="Korhonen P.K."/>
            <person name="Edoardo P."/>
            <person name="Giuseppe L.R."/>
            <person name="Gasser R.B."/>
        </authorList>
    </citation>
    <scope>NUCLEOTIDE SEQUENCE [LARGE SCALE GENOMIC DNA]</scope>
    <source>
        <strain evidence="2">ISS2496</strain>
    </source>
</reference>
<evidence type="ECO:0000313" key="2">
    <source>
        <dbReference type="EMBL" id="KRY09919.1"/>
    </source>
</evidence>
<comment type="caution">
    <text evidence="2">The sequence shown here is derived from an EMBL/GenBank/DDBJ whole genome shotgun (WGS) entry which is preliminary data.</text>
</comment>
<dbReference type="GO" id="GO:0003676">
    <property type="term" value="F:nucleic acid binding"/>
    <property type="evidence" value="ECO:0007669"/>
    <property type="project" value="InterPro"/>
</dbReference>